<dbReference type="SUPFAM" id="SSF51556">
    <property type="entry name" value="Metallo-dependent hydrolases"/>
    <property type="match status" value="1"/>
</dbReference>
<dbReference type="Gene3D" id="3.20.20.140">
    <property type="entry name" value="Metal-dependent hydrolases"/>
    <property type="match status" value="1"/>
</dbReference>
<evidence type="ECO:0000313" key="4">
    <source>
        <dbReference type="Proteomes" id="UP000192756"/>
    </source>
</evidence>
<name>A0A1W2AY35_9SPHI</name>
<evidence type="ECO:0000313" key="3">
    <source>
        <dbReference type="EMBL" id="SMC65657.1"/>
    </source>
</evidence>
<dbReference type="PANTHER" id="PTHR21240:SF28">
    <property type="entry name" value="ISO-OROTATE DECARBOXYLASE (EUROFUNG)"/>
    <property type="match status" value="1"/>
</dbReference>
<keyword evidence="4" id="KW-1185">Reference proteome</keyword>
<gene>
    <name evidence="3" type="ORF">SAMN04488524_1750</name>
</gene>
<sequence length="324" mass="36406">MDRRKFFASTGLSAAGLLVSKSLFGFDPQSSRAQPAVNGQPPKYDIVREMLKYPKIDAHVHCDLGNGNLEAQKKFAEILLDYAERFNIRKLVLSKPVTRLIKGIPDASPEAFIEHNNIILGLMKLHPDRITGSFTFNPIHLKASLEEIKRCVDQGMVGAKTYYQTKISDPSFYPIVEKMIDLKMIIHTHAETQLGVGGYRMKYNGNKPKNVSIPEDFVAIAARYPEAMFQHAHIGGGGDWEYMCKALKNSPNVYVDTSGSNNEEHMIDFALEQLGEDRLLFGSDNCYYQSVGKVLASNLTEVQRKKLFFDNFNNILKKGGNHVD</sequence>
<dbReference type="GO" id="GO:0005737">
    <property type="term" value="C:cytoplasm"/>
    <property type="evidence" value="ECO:0007669"/>
    <property type="project" value="TreeGrafter"/>
</dbReference>
<protein>
    <recommendedName>
        <fullName evidence="2">Amidohydrolase-related domain-containing protein</fullName>
    </recommendedName>
</protein>
<evidence type="ECO:0000259" key="2">
    <source>
        <dbReference type="Pfam" id="PF04909"/>
    </source>
</evidence>
<dbReference type="InterPro" id="IPR032466">
    <property type="entry name" value="Metal_Hydrolase"/>
</dbReference>
<dbReference type="InterPro" id="IPR032465">
    <property type="entry name" value="ACMSD"/>
</dbReference>
<reference evidence="4" key="1">
    <citation type="submission" date="2017-04" db="EMBL/GenBank/DDBJ databases">
        <authorList>
            <person name="Varghese N."/>
            <person name="Submissions S."/>
        </authorList>
    </citation>
    <scope>NUCLEOTIDE SEQUENCE [LARGE SCALE GENOMIC DNA]</scope>
    <source>
        <strain evidence="4">DSM 12126</strain>
    </source>
</reference>
<dbReference type="Pfam" id="PF04909">
    <property type="entry name" value="Amidohydro_2"/>
    <property type="match status" value="1"/>
</dbReference>
<organism evidence="3 4">
    <name type="scientific">Pedobacter africanus</name>
    <dbReference type="NCBI Taxonomy" id="151894"/>
    <lineage>
        <taxon>Bacteria</taxon>
        <taxon>Pseudomonadati</taxon>
        <taxon>Bacteroidota</taxon>
        <taxon>Sphingobacteriia</taxon>
        <taxon>Sphingobacteriales</taxon>
        <taxon>Sphingobacteriaceae</taxon>
        <taxon>Pedobacter</taxon>
    </lineage>
</organism>
<evidence type="ECO:0000256" key="1">
    <source>
        <dbReference type="ARBA" id="ARBA00023239"/>
    </source>
</evidence>
<dbReference type="STRING" id="151894.SAMN04488524_1750"/>
<dbReference type="RefSeq" id="WP_084237947.1">
    <property type="nucleotide sequence ID" value="NZ_FWXT01000001.1"/>
</dbReference>
<dbReference type="InterPro" id="IPR006680">
    <property type="entry name" value="Amidohydro-rel"/>
</dbReference>
<dbReference type="GO" id="GO:0016831">
    <property type="term" value="F:carboxy-lyase activity"/>
    <property type="evidence" value="ECO:0007669"/>
    <property type="project" value="InterPro"/>
</dbReference>
<proteinExistence type="predicted"/>
<dbReference type="PANTHER" id="PTHR21240">
    <property type="entry name" value="2-AMINO-3-CARBOXYLMUCONATE-6-SEMIALDEHYDE DECARBOXYLASE"/>
    <property type="match status" value="1"/>
</dbReference>
<dbReference type="AlphaFoldDB" id="A0A1W2AY35"/>
<keyword evidence="1" id="KW-0456">Lyase</keyword>
<dbReference type="OrthoDB" id="9777673at2"/>
<dbReference type="GO" id="GO:0016787">
    <property type="term" value="F:hydrolase activity"/>
    <property type="evidence" value="ECO:0007669"/>
    <property type="project" value="InterPro"/>
</dbReference>
<feature type="domain" description="Amidohydrolase-related" evidence="2">
    <location>
        <begin position="115"/>
        <end position="284"/>
    </location>
</feature>
<dbReference type="EMBL" id="FWXT01000001">
    <property type="protein sequence ID" value="SMC65657.1"/>
    <property type="molecule type" value="Genomic_DNA"/>
</dbReference>
<dbReference type="Proteomes" id="UP000192756">
    <property type="component" value="Unassembled WGS sequence"/>
</dbReference>
<accession>A0A1W2AY35</accession>
<dbReference type="GO" id="GO:0019748">
    <property type="term" value="P:secondary metabolic process"/>
    <property type="evidence" value="ECO:0007669"/>
    <property type="project" value="TreeGrafter"/>
</dbReference>